<organism evidence="10">
    <name type="scientific">Schistocephalus solidus</name>
    <name type="common">Tapeworm</name>
    <dbReference type="NCBI Taxonomy" id="70667"/>
    <lineage>
        <taxon>Eukaryota</taxon>
        <taxon>Metazoa</taxon>
        <taxon>Spiralia</taxon>
        <taxon>Lophotrochozoa</taxon>
        <taxon>Platyhelminthes</taxon>
        <taxon>Cestoda</taxon>
        <taxon>Eucestoda</taxon>
        <taxon>Diphyllobothriidea</taxon>
        <taxon>Diphyllobothriidae</taxon>
        <taxon>Schistocephalus</taxon>
    </lineage>
</organism>
<feature type="region of interest" description="Disordered" evidence="8">
    <location>
        <begin position="313"/>
        <end position="342"/>
    </location>
</feature>
<dbReference type="PANTHER" id="PTHR21212:SF0">
    <property type="entry name" value="SEIPIN"/>
    <property type="match status" value="1"/>
</dbReference>
<evidence type="ECO:0000256" key="4">
    <source>
        <dbReference type="ARBA" id="ARBA00022824"/>
    </source>
</evidence>
<feature type="transmembrane region" description="Helical" evidence="9">
    <location>
        <begin position="225"/>
        <end position="249"/>
    </location>
</feature>
<evidence type="ECO:0000313" key="10">
    <source>
        <dbReference type="EMBL" id="JAP46173.1"/>
    </source>
</evidence>
<protein>
    <recommendedName>
        <fullName evidence="2">Seipin</fullName>
    </recommendedName>
</protein>
<keyword evidence="3 9" id="KW-0812">Transmembrane</keyword>
<feature type="transmembrane region" description="Helical" evidence="9">
    <location>
        <begin position="28"/>
        <end position="55"/>
    </location>
</feature>
<evidence type="ECO:0000256" key="6">
    <source>
        <dbReference type="ARBA" id="ARBA00023098"/>
    </source>
</evidence>
<sequence>MASGETDAEGKPGKITGWSGEIVHAYNLLTRLFCLQFVFLVVSFLVFLFACHLFIPNTHFEHEVRMRHEGLLKHSRLFAKADLDLILKGASPFTAGQAYKVDFHLVVPESPPNRDAGMSFVELILFGENGTTTARLSNSFLPVYQPSIIDLMDTLMFSPFYLFRIWRKEQQLVIRLHEAFVDNWELPSVRAEVHLSADHLHWYSSRLVVNAVFNPLTKILNSHTWVFCLIFMVVEMLIFNLCLLCFVVIRYHKTVFVACVAFLSNLVPGGAGSGPHRVSVSTQTTVHAEEIEEDDQDPDKLPKSVHESPAALTLSATAETQRTEDDDSPILILGTDSSSDSF</sequence>
<dbReference type="EMBL" id="GEEE01017052">
    <property type="protein sequence ID" value="JAP46173.1"/>
    <property type="molecule type" value="Transcribed_RNA"/>
</dbReference>
<dbReference type="AlphaFoldDB" id="A0A0X3P3D1"/>
<evidence type="ECO:0000256" key="8">
    <source>
        <dbReference type="SAM" id="MobiDB-lite"/>
    </source>
</evidence>
<dbReference type="PANTHER" id="PTHR21212">
    <property type="entry name" value="BERNARDINELLI-SEIP CONGENITAL LIPODYSTROPHY 2 HOMOLOG BSCL2 PROTEIN"/>
    <property type="match status" value="1"/>
</dbReference>
<keyword evidence="6" id="KW-0443">Lipid metabolism</keyword>
<evidence type="ECO:0000256" key="7">
    <source>
        <dbReference type="ARBA" id="ARBA00023136"/>
    </source>
</evidence>
<proteinExistence type="predicted"/>
<evidence type="ECO:0000256" key="9">
    <source>
        <dbReference type="SAM" id="Phobius"/>
    </source>
</evidence>
<keyword evidence="4" id="KW-0256">Endoplasmic reticulum</keyword>
<evidence type="ECO:0000256" key="2">
    <source>
        <dbReference type="ARBA" id="ARBA00022064"/>
    </source>
</evidence>
<evidence type="ECO:0000256" key="1">
    <source>
        <dbReference type="ARBA" id="ARBA00004477"/>
    </source>
</evidence>
<comment type="subcellular location">
    <subcellularLocation>
        <location evidence="1">Endoplasmic reticulum membrane</location>
        <topology evidence="1">Multi-pass membrane protein</topology>
    </subcellularLocation>
</comment>
<dbReference type="GO" id="GO:0006629">
    <property type="term" value="P:lipid metabolic process"/>
    <property type="evidence" value="ECO:0007669"/>
    <property type="project" value="UniProtKB-KW"/>
</dbReference>
<accession>A0A0X3P3D1</accession>
<dbReference type="GO" id="GO:0005789">
    <property type="term" value="C:endoplasmic reticulum membrane"/>
    <property type="evidence" value="ECO:0007669"/>
    <property type="project" value="UniProtKB-SubCell"/>
</dbReference>
<evidence type="ECO:0000256" key="5">
    <source>
        <dbReference type="ARBA" id="ARBA00022989"/>
    </source>
</evidence>
<dbReference type="Pfam" id="PF06775">
    <property type="entry name" value="Seipin"/>
    <property type="match status" value="1"/>
</dbReference>
<evidence type="ECO:0000256" key="3">
    <source>
        <dbReference type="ARBA" id="ARBA00022692"/>
    </source>
</evidence>
<keyword evidence="5 9" id="KW-1133">Transmembrane helix</keyword>
<dbReference type="GO" id="GO:0140042">
    <property type="term" value="P:lipid droplet formation"/>
    <property type="evidence" value="ECO:0007669"/>
    <property type="project" value="UniProtKB-ARBA"/>
</dbReference>
<gene>
    <name evidence="10" type="primary">BSCL2</name>
    <name evidence="10" type="ORF">TR94046</name>
</gene>
<reference evidence="10" key="1">
    <citation type="submission" date="2016-01" db="EMBL/GenBank/DDBJ databases">
        <title>Reference transcriptome for the parasite Schistocephalus solidus: insights into the molecular evolution of parasitism.</title>
        <authorList>
            <person name="Hebert F.O."/>
            <person name="Grambauer S."/>
            <person name="Barber I."/>
            <person name="Landry C.R."/>
            <person name="Aubin-Horth N."/>
        </authorList>
    </citation>
    <scope>NUCLEOTIDE SEQUENCE</scope>
</reference>
<keyword evidence="7 9" id="KW-0472">Membrane</keyword>
<name>A0A0X3P3D1_SCHSO</name>
<dbReference type="CDD" id="cd23995">
    <property type="entry name" value="Seipin_BSCL2_like"/>
    <property type="match status" value="1"/>
</dbReference>
<dbReference type="InterPro" id="IPR009617">
    <property type="entry name" value="Seipin"/>
</dbReference>